<keyword evidence="1" id="KW-0722">Serine protease inhibitor</keyword>
<protein>
    <recommendedName>
        <fullName evidence="2">TIL domain-containing protein</fullName>
    </recommendedName>
</protein>
<dbReference type="GO" id="GO:0004867">
    <property type="term" value="F:serine-type endopeptidase inhibitor activity"/>
    <property type="evidence" value="ECO:0007669"/>
    <property type="project" value="UniProtKB-KW"/>
</dbReference>
<dbReference type="AlphaFoldDB" id="A0AAV5USQ0"/>
<keyword evidence="4" id="KW-1185">Reference proteome</keyword>
<dbReference type="SUPFAM" id="SSF57567">
    <property type="entry name" value="Serine protease inhibitors"/>
    <property type="match status" value="1"/>
</dbReference>
<keyword evidence="1" id="KW-0646">Protease inhibitor</keyword>
<dbReference type="Gene3D" id="2.10.25.10">
    <property type="entry name" value="Laminin"/>
    <property type="match status" value="1"/>
</dbReference>
<evidence type="ECO:0000313" key="4">
    <source>
        <dbReference type="Proteomes" id="UP001432322"/>
    </source>
</evidence>
<dbReference type="Pfam" id="PF01826">
    <property type="entry name" value="TIL"/>
    <property type="match status" value="1"/>
</dbReference>
<reference evidence="3" key="1">
    <citation type="submission" date="2023-10" db="EMBL/GenBank/DDBJ databases">
        <title>Genome assembly of Pristionchus species.</title>
        <authorList>
            <person name="Yoshida K."/>
            <person name="Sommer R.J."/>
        </authorList>
    </citation>
    <scope>NUCLEOTIDE SEQUENCE</scope>
    <source>
        <strain evidence="3">RS5133</strain>
    </source>
</reference>
<evidence type="ECO:0000259" key="2">
    <source>
        <dbReference type="Pfam" id="PF01826"/>
    </source>
</evidence>
<accession>A0AAV5USQ0</accession>
<evidence type="ECO:0000256" key="1">
    <source>
        <dbReference type="ARBA" id="ARBA00022900"/>
    </source>
</evidence>
<dbReference type="Proteomes" id="UP001432322">
    <property type="component" value="Unassembled WGS sequence"/>
</dbReference>
<sequence length="142" mass="15339">LVVQILIMATVTNSLLFNSCFFNGCPAGQICKLVQVQCVAAPCYPVPMCVNATFPICPGGCPIGQLCILQQILRALFPQISLPSCSCNKNEEFRQCSSKCEAKCGQWEPVPCIQVCDEPACQCSAGFYRNSVGQCVSREECG</sequence>
<feature type="domain" description="TIL" evidence="2">
    <location>
        <begin position="87"/>
        <end position="141"/>
    </location>
</feature>
<dbReference type="EMBL" id="BTSY01000001">
    <property type="protein sequence ID" value="GMT10181.1"/>
    <property type="molecule type" value="Genomic_DNA"/>
</dbReference>
<comment type="caution">
    <text evidence="3">The sequence shown here is derived from an EMBL/GenBank/DDBJ whole genome shotgun (WGS) entry which is preliminary data.</text>
</comment>
<gene>
    <name evidence="3" type="ORF">PFISCL1PPCAC_1478</name>
</gene>
<dbReference type="InterPro" id="IPR002919">
    <property type="entry name" value="TIL_dom"/>
</dbReference>
<dbReference type="CDD" id="cd19941">
    <property type="entry name" value="TIL"/>
    <property type="match status" value="1"/>
</dbReference>
<dbReference type="InterPro" id="IPR036084">
    <property type="entry name" value="Ser_inhib-like_sf"/>
</dbReference>
<name>A0AAV5USQ0_9BILA</name>
<feature type="non-terminal residue" evidence="3">
    <location>
        <position position="142"/>
    </location>
</feature>
<proteinExistence type="predicted"/>
<feature type="non-terminal residue" evidence="3">
    <location>
        <position position="1"/>
    </location>
</feature>
<organism evidence="3 4">
    <name type="scientific">Pristionchus fissidentatus</name>
    <dbReference type="NCBI Taxonomy" id="1538716"/>
    <lineage>
        <taxon>Eukaryota</taxon>
        <taxon>Metazoa</taxon>
        <taxon>Ecdysozoa</taxon>
        <taxon>Nematoda</taxon>
        <taxon>Chromadorea</taxon>
        <taxon>Rhabditida</taxon>
        <taxon>Rhabditina</taxon>
        <taxon>Diplogasteromorpha</taxon>
        <taxon>Diplogasteroidea</taxon>
        <taxon>Neodiplogasteridae</taxon>
        <taxon>Pristionchus</taxon>
    </lineage>
</organism>
<evidence type="ECO:0000313" key="3">
    <source>
        <dbReference type="EMBL" id="GMT10181.1"/>
    </source>
</evidence>